<evidence type="ECO:0000313" key="1">
    <source>
        <dbReference type="EMBL" id="GAT31627.1"/>
    </source>
</evidence>
<dbReference type="RefSeq" id="WP_075077522.1">
    <property type="nucleotide sequence ID" value="NZ_BDCO01000002.1"/>
</dbReference>
<gene>
    <name evidence="1" type="ORF">TSACC_221</name>
</gene>
<proteinExistence type="predicted"/>
<accession>A0A146G3K7</accession>
<dbReference type="InParanoid" id="A0A146G3K7"/>
<dbReference type="Pfam" id="PF07103">
    <property type="entry name" value="DUF1365"/>
    <property type="match status" value="1"/>
</dbReference>
<dbReference type="Proteomes" id="UP000076023">
    <property type="component" value="Unassembled WGS sequence"/>
</dbReference>
<reference evidence="2" key="1">
    <citation type="journal article" date="2017" name="Genome Announc.">
        <title>Draft Genome Sequence of Terrimicrobium sacchariphilum NM-5T, a Facultative Anaerobic Soil Bacterium of the Class Spartobacteria.</title>
        <authorList>
            <person name="Qiu Y.L."/>
            <person name="Tourlousse D.M."/>
            <person name="Matsuura N."/>
            <person name="Ohashi A."/>
            <person name="Sekiguchi Y."/>
        </authorList>
    </citation>
    <scope>NUCLEOTIDE SEQUENCE [LARGE SCALE GENOMIC DNA]</scope>
    <source>
        <strain evidence="2">NM-5</strain>
    </source>
</reference>
<dbReference type="PANTHER" id="PTHR33973:SF4">
    <property type="entry name" value="OS07G0153300 PROTEIN"/>
    <property type="match status" value="1"/>
</dbReference>
<dbReference type="InterPro" id="IPR010775">
    <property type="entry name" value="DUF1365"/>
</dbReference>
<comment type="caution">
    <text evidence="1">The sequence shown here is derived from an EMBL/GenBank/DDBJ whole genome shotgun (WGS) entry which is preliminary data.</text>
</comment>
<evidence type="ECO:0000313" key="2">
    <source>
        <dbReference type="Proteomes" id="UP000076023"/>
    </source>
</evidence>
<organism evidence="1 2">
    <name type="scientific">Terrimicrobium sacchariphilum</name>
    <dbReference type="NCBI Taxonomy" id="690879"/>
    <lineage>
        <taxon>Bacteria</taxon>
        <taxon>Pseudomonadati</taxon>
        <taxon>Verrucomicrobiota</taxon>
        <taxon>Terrimicrobiia</taxon>
        <taxon>Terrimicrobiales</taxon>
        <taxon>Terrimicrobiaceae</taxon>
        <taxon>Terrimicrobium</taxon>
    </lineage>
</organism>
<dbReference type="AlphaFoldDB" id="A0A146G3K7"/>
<sequence>MNSALYECTVMHRRLSPVRHEFVYRVFLFAIDVDELPTIAAQVPLFGYNESAPYAFFDCDHFQMVPGGTARENAEAYLASQGIAEKPARILLLTNTRTFGYVFNPISIWYCYRSDGSPLAAIAEVGNTFGEIKPYLVPVSGKMFASRAIKHFYVSPFSTLDQHFDFRFDKPRETLRIGIDNYAGEERKLISTLSGERVALTTSSLAWFTLKYPAMTLQVITSIHWHAFRLWMKKTPFAMKEASPELQRDLYRPHGRS</sequence>
<dbReference type="PANTHER" id="PTHR33973">
    <property type="entry name" value="OS07G0153300 PROTEIN"/>
    <property type="match status" value="1"/>
</dbReference>
<protein>
    <recommendedName>
        <fullName evidence="3">DUF1365 domain-containing protein</fullName>
    </recommendedName>
</protein>
<dbReference type="EMBL" id="BDCO01000002">
    <property type="protein sequence ID" value="GAT31627.1"/>
    <property type="molecule type" value="Genomic_DNA"/>
</dbReference>
<name>A0A146G3K7_TERSA</name>
<dbReference type="OrthoDB" id="9778801at2"/>
<dbReference type="STRING" id="690879.TSACC_221"/>
<evidence type="ECO:0008006" key="3">
    <source>
        <dbReference type="Google" id="ProtNLM"/>
    </source>
</evidence>
<keyword evidence="2" id="KW-1185">Reference proteome</keyword>